<keyword evidence="3" id="KW-1185">Reference proteome</keyword>
<dbReference type="InterPro" id="IPR018961">
    <property type="entry name" value="DnaJ_homolog_subfam-C_membr-28"/>
</dbReference>
<organism evidence="2 3">
    <name type="scientific">Arsenicicoccus piscis</name>
    <dbReference type="NCBI Taxonomy" id="673954"/>
    <lineage>
        <taxon>Bacteria</taxon>
        <taxon>Bacillati</taxon>
        <taxon>Actinomycetota</taxon>
        <taxon>Actinomycetes</taxon>
        <taxon>Micrococcales</taxon>
        <taxon>Intrasporangiaceae</taxon>
        <taxon>Arsenicicoccus</taxon>
    </lineage>
</organism>
<evidence type="ECO:0000313" key="2">
    <source>
        <dbReference type="EMBL" id="GMA19162.1"/>
    </source>
</evidence>
<reference evidence="3" key="1">
    <citation type="journal article" date="2019" name="Int. J. Syst. Evol. Microbiol.">
        <title>The Global Catalogue of Microorganisms (GCM) 10K type strain sequencing project: providing services to taxonomists for standard genome sequencing and annotation.</title>
        <authorList>
            <consortium name="The Broad Institute Genomics Platform"/>
            <consortium name="The Broad Institute Genome Sequencing Center for Infectious Disease"/>
            <person name="Wu L."/>
            <person name="Ma J."/>
        </authorList>
    </citation>
    <scope>NUCLEOTIDE SEQUENCE [LARGE SCALE GENOMIC DNA]</scope>
    <source>
        <strain evidence="3">NBRC 105830</strain>
    </source>
</reference>
<name>A0ABQ6HLZ2_9MICO</name>
<comment type="caution">
    <text evidence="2">The sequence shown here is derived from an EMBL/GenBank/DDBJ whole genome shotgun (WGS) entry which is preliminary data.</text>
</comment>
<dbReference type="Proteomes" id="UP001157109">
    <property type="component" value="Unassembled WGS sequence"/>
</dbReference>
<sequence>MAEPAKRPSYRPPYVETLAEKRIREAMERGEFDNLKGSGKPLPSIDQPYREDWWINGLIEREQLDMSGAMSPTMALRREAADLPGEVVGLPSEQAVRRVVEDFNRRVKLDRLRPATGREMPPIAKTLDVEEMVALWREAAERRRAEREAQAAAEAEARAAALAARPRRWWQRRG</sequence>
<evidence type="ECO:0000259" key="1">
    <source>
        <dbReference type="Pfam" id="PF09350"/>
    </source>
</evidence>
<protein>
    <recommendedName>
        <fullName evidence="1">DnaJ homologue subfamily C member 28 conserved domain-containing protein</fullName>
    </recommendedName>
</protein>
<evidence type="ECO:0000313" key="3">
    <source>
        <dbReference type="Proteomes" id="UP001157109"/>
    </source>
</evidence>
<feature type="domain" description="DnaJ homologue subfamily C member 28 conserved" evidence="1">
    <location>
        <begin position="18"/>
        <end position="84"/>
    </location>
</feature>
<dbReference type="Pfam" id="PF09350">
    <property type="entry name" value="DJC28_CD"/>
    <property type="match status" value="1"/>
</dbReference>
<accession>A0ABQ6HLZ2</accession>
<dbReference type="EMBL" id="BSUJ01000001">
    <property type="protein sequence ID" value="GMA19162.1"/>
    <property type="molecule type" value="Genomic_DNA"/>
</dbReference>
<proteinExistence type="predicted"/>
<dbReference type="RefSeq" id="WP_241441969.1">
    <property type="nucleotide sequence ID" value="NZ_BSUJ01000001.1"/>
</dbReference>
<gene>
    <name evidence="2" type="ORF">GCM10025862_11830</name>
</gene>